<protein>
    <submittedName>
        <fullName evidence="1">Uncharacterized protein</fullName>
    </submittedName>
</protein>
<sequence>MRSHKRKSRMVSAAIVGVGLLVVLAGLLFNGGRKQEKAAAQVSIGDDTTEVMRLLGDPANRCDASSLAHLSTRFEAGTPRPVIDETLAVLRPATAARWVYPEGAGCITGDGDTEIGLDRTGRVLWIVPVTNKRPLIYQGAPG</sequence>
<dbReference type="Proteomes" id="UP000582837">
    <property type="component" value="Unassembled WGS sequence"/>
</dbReference>
<dbReference type="EMBL" id="JACHIA010000002">
    <property type="protein sequence ID" value="MBB6069241.1"/>
    <property type="molecule type" value="Genomic_DNA"/>
</dbReference>
<name>A0A841GKI9_9BACT</name>
<evidence type="ECO:0000313" key="1">
    <source>
        <dbReference type="EMBL" id="MBB6069241.1"/>
    </source>
</evidence>
<dbReference type="AlphaFoldDB" id="A0A841GKI9"/>
<comment type="caution">
    <text evidence="1">The sequence shown here is derived from an EMBL/GenBank/DDBJ whole genome shotgun (WGS) entry which is preliminary data.</text>
</comment>
<accession>A0A841GKI9</accession>
<gene>
    <name evidence="1" type="ORF">HNQ61_000856</name>
</gene>
<reference evidence="1 2" key="1">
    <citation type="submission" date="2020-08" db="EMBL/GenBank/DDBJ databases">
        <title>Genomic Encyclopedia of Type Strains, Phase IV (KMG-IV): sequencing the most valuable type-strain genomes for metagenomic binning, comparative biology and taxonomic classification.</title>
        <authorList>
            <person name="Goeker M."/>
        </authorList>
    </citation>
    <scope>NUCLEOTIDE SEQUENCE [LARGE SCALE GENOMIC DNA]</scope>
    <source>
        <strain evidence="1 2">DSM 29007</strain>
    </source>
</reference>
<keyword evidence="2" id="KW-1185">Reference proteome</keyword>
<dbReference type="RefSeq" id="WP_170038000.1">
    <property type="nucleotide sequence ID" value="NZ_JABDTL010000002.1"/>
</dbReference>
<evidence type="ECO:0000313" key="2">
    <source>
        <dbReference type="Proteomes" id="UP000582837"/>
    </source>
</evidence>
<proteinExistence type="predicted"/>
<organism evidence="1 2">
    <name type="scientific">Longimicrobium terrae</name>
    <dbReference type="NCBI Taxonomy" id="1639882"/>
    <lineage>
        <taxon>Bacteria</taxon>
        <taxon>Pseudomonadati</taxon>
        <taxon>Gemmatimonadota</taxon>
        <taxon>Longimicrobiia</taxon>
        <taxon>Longimicrobiales</taxon>
        <taxon>Longimicrobiaceae</taxon>
        <taxon>Longimicrobium</taxon>
    </lineage>
</organism>